<dbReference type="EMBL" id="CP010803">
    <property type="protein sequence ID" value="AJY44580.1"/>
    <property type="molecule type" value="Genomic_DNA"/>
</dbReference>
<keyword evidence="2" id="KW-1185">Reference proteome</keyword>
<dbReference type="HOGENOM" id="CLU_025462_1_0_5"/>
<dbReference type="RefSeq" id="WP_045679157.1">
    <property type="nucleotide sequence ID" value="NZ_CP010803.1"/>
</dbReference>
<dbReference type="OrthoDB" id="5242510at2"/>
<dbReference type="Pfam" id="PF11927">
    <property type="entry name" value="HODM_asu-like"/>
    <property type="match status" value="1"/>
</dbReference>
<gene>
    <name evidence="1" type="ORF">TM49_01035</name>
</gene>
<evidence type="ECO:0000313" key="1">
    <source>
        <dbReference type="EMBL" id="AJY44580.1"/>
    </source>
</evidence>
<dbReference type="Proteomes" id="UP000032611">
    <property type="component" value="Chromosome"/>
</dbReference>
<dbReference type="KEGG" id="mey:TM49_01035"/>
<organism evidence="1 2">
    <name type="scientific">Martelella endophytica</name>
    <dbReference type="NCBI Taxonomy" id="1486262"/>
    <lineage>
        <taxon>Bacteria</taxon>
        <taxon>Pseudomonadati</taxon>
        <taxon>Pseudomonadota</taxon>
        <taxon>Alphaproteobacteria</taxon>
        <taxon>Hyphomicrobiales</taxon>
        <taxon>Aurantimonadaceae</taxon>
        <taxon>Martelella</taxon>
    </lineage>
</organism>
<dbReference type="PATRIC" id="fig|1486262.3.peg.213"/>
<dbReference type="AlphaFoldDB" id="A0A0D5LKU8"/>
<proteinExistence type="predicted"/>
<dbReference type="InterPro" id="IPR021848">
    <property type="entry name" value="HODM_asu-like"/>
</dbReference>
<evidence type="ECO:0008006" key="3">
    <source>
        <dbReference type="Google" id="ProtNLM"/>
    </source>
</evidence>
<reference evidence="1 2" key="1">
    <citation type="journal article" date="2015" name="Genome Announc.">
        <title>Complete genome sequence of Martelella endophytica YC6887, which has antifungal activity associated with a halophyte.</title>
        <authorList>
            <person name="Khan A."/>
            <person name="Khan H."/>
            <person name="Chung E.J."/>
            <person name="Hossain M.T."/>
            <person name="Chung Y.R."/>
        </authorList>
    </citation>
    <scope>NUCLEOTIDE SEQUENCE [LARGE SCALE GENOMIC DNA]</scope>
    <source>
        <strain evidence="1">YC6887</strain>
    </source>
</reference>
<dbReference type="STRING" id="1486262.TM49_01035"/>
<sequence length="305" mass="34114">MERSLRHMPYGRAYKPFSIGLSQLAPDNWLEPDDELGRYLDEKRSLLAERRDEIFRAEEDSLKAQREALSMLVAHLAERHGNLYRRDGNLMQVAHRSVALDAAEPPLLTAGLIVQDDLAILIKHDDAWHLAAGFIAFPSSWSLADKAGKPMDTVHADVPGFQAGTRNAALVTRIFDNLKPGLPAERFNWSFKGSAALAMPVSKHLPEDPFRPVRPIADNVLRVERQTLTRLPETGAILFTIRIYADPLAAILRHPEHVTIAHEMIRQLDGLTAEERAYKSMADADVDALRAHLVPIAGRPVEVDR</sequence>
<evidence type="ECO:0000313" key="2">
    <source>
        <dbReference type="Proteomes" id="UP000032611"/>
    </source>
</evidence>
<accession>A0A0D5LKU8</accession>
<protein>
    <recommendedName>
        <fullName evidence="3">DUF3445 domain-containing protein</fullName>
    </recommendedName>
</protein>
<name>A0A0D5LKU8_MAREN</name>